<gene>
    <name evidence="3" type="ORF">WMY93_027055</name>
</gene>
<evidence type="ECO:0000313" key="3">
    <source>
        <dbReference type="EMBL" id="KAK7883932.1"/>
    </source>
</evidence>
<comment type="caution">
    <text evidence="1">Lacks conserved residue(s) required for the propagation of feature annotation.</text>
</comment>
<proteinExistence type="predicted"/>
<dbReference type="PRINTS" id="PR01680">
    <property type="entry name" value="TNFACTORR6"/>
</dbReference>
<reference evidence="4" key="1">
    <citation type="submission" date="2024-04" db="EMBL/GenBank/DDBJ databases">
        <title>Salinicola lusitanus LLJ914,a marine bacterium isolated from the Okinawa Trough.</title>
        <authorList>
            <person name="Li J."/>
        </authorList>
    </citation>
    <scope>NUCLEOTIDE SEQUENCE [LARGE SCALE GENOMIC DNA]</scope>
</reference>
<dbReference type="GO" id="GO:0050830">
    <property type="term" value="P:defense response to Gram-positive bacterium"/>
    <property type="evidence" value="ECO:0007669"/>
    <property type="project" value="TreeGrafter"/>
</dbReference>
<dbReference type="SUPFAM" id="SSF57586">
    <property type="entry name" value="TNF receptor-like"/>
    <property type="match status" value="2"/>
</dbReference>
<dbReference type="PANTHER" id="PTHR46838:SF1">
    <property type="entry name" value="TUMOR NECROSIS FACTOR RECEPTOR SUPERFAMILY MEMBER 14"/>
    <property type="match status" value="1"/>
</dbReference>
<dbReference type="GO" id="GO:0007165">
    <property type="term" value="P:signal transduction"/>
    <property type="evidence" value="ECO:0007669"/>
    <property type="project" value="InterPro"/>
</dbReference>
<dbReference type="PANTHER" id="PTHR46838">
    <property type="entry name" value="TUMOR NECROSIS FACTOR RECEPTOR SUPERFAMILY MEMBER 14"/>
    <property type="match status" value="1"/>
</dbReference>
<dbReference type="Gene3D" id="2.10.50.10">
    <property type="entry name" value="Tumor Necrosis Factor Receptor, subunit A, domain 2"/>
    <property type="match status" value="2"/>
</dbReference>
<dbReference type="SMART" id="SM00208">
    <property type="entry name" value="TNFR"/>
    <property type="match status" value="1"/>
</dbReference>
<feature type="domain" description="TNFR-Cys" evidence="2">
    <location>
        <begin position="22"/>
        <end position="64"/>
    </location>
</feature>
<dbReference type="GO" id="GO:0050829">
    <property type="term" value="P:defense response to Gram-negative bacterium"/>
    <property type="evidence" value="ECO:0007669"/>
    <property type="project" value="TreeGrafter"/>
</dbReference>
<dbReference type="GO" id="GO:0009897">
    <property type="term" value="C:external side of plasma membrane"/>
    <property type="evidence" value="ECO:0007669"/>
    <property type="project" value="TreeGrafter"/>
</dbReference>
<evidence type="ECO:0000259" key="2">
    <source>
        <dbReference type="PROSITE" id="PS50050"/>
    </source>
</evidence>
<dbReference type="GO" id="GO:2000406">
    <property type="term" value="P:positive regulation of T cell migration"/>
    <property type="evidence" value="ECO:0007669"/>
    <property type="project" value="TreeGrafter"/>
</dbReference>
<dbReference type="PROSITE" id="PS00652">
    <property type="entry name" value="TNFR_NGFR_1"/>
    <property type="match status" value="1"/>
</dbReference>
<dbReference type="GO" id="GO:0004888">
    <property type="term" value="F:transmembrane signaling receptor activity"/>
    <property type="evidence" value="ECO:0007669"/>
    <property type="project" value="InterPro"/>
</dbReference>
<dbReference type="InterPro" id="IPR001368">
    <property type="entry name" value="TNFR/NGFR_Cys_rich_reg"/>
</dbReference>
<organism evidence="3 4">
    <name type="scientific">Mugilogobius chulae</name>
    <name type="common">yellowstripe goby</name>
    <dbReference type="NCBI Taxonomy" id="88201"/>
    <lineage>
        <taxon>Eukaryota</taxon>
        <taxon>Metazoa</taxon>
        <taxon>Chordata</taxon>
        <taxon>Craniata</taxon>
        <taxon>Vertebrata</taxon>
        <taxon>Euteleostomi</taxon>
        <taxon>Actinopterygii</taxon>
        <taxon>Neopterygii</taxon>
        <taxon>Teleostei</taxon>
        <taxon>Neoteleostei</taxon>
        <taxon>Acanthomorphata</taxon>
        <taxon>Gobiaria</taxon>
        <taxon>Gobiiformes</taxon>
        <taxon>Gobioidei</taxon>
        <taxon>Gobiidae</taxon>
        <taxon>Gobionellinae</taxon>
        <taxon>Mugilogobius</taxon>
    </lineage>
</organism>
<dbReference type="AlphaFoldDB" id="A0AAW0N3M1"/>
<keyword evidence="4" id="KW-1185">Reference proteome</keyword>
<dbReference type="PROSITE" id="PS50050">
    <property type="entry name" value="TNFR_NGFR_2"/>
    <property type="match status" value="1"/>
</dbReference>
<evidence type="ECO:0000313" key="4">
    <source>
        <dbReference type="Proteomes" id="UP001460270"/>
    </source>
</evidence>
<name>A0AAW0N3M1_9GOBI</name>
<dbReference type="Pfam" id="PF00020">
    <property type="entry name" value="TNFR_c6"/>
    <property type="match status" value="1"/>
</dbReference>
<sequence>MCPVGTRVNKHCTDFRSTRCLPCDSGTYMDEPTGKTECLLCRMCDKGSGLREKSRCTNTSNTVCEPEEGHFCLGI</sequence>
<dbReference type="FunFam" id="2.10.50.10:FF:000009">
    <property type="entry name" value="Tumor necrosis factor receptor superfamily member 14"/>
    <property type="match status" value="1"/>
</dbReference>
<dbReference type="EMBL" id="JBBPFD010000020">
    <property type="protein sequence ID" value="KAK7883932.1"/>
    <property type="molecule type" value="Genomic_DNA"/>
</dbReference>
<accession>A0AAW0N3M1</accession>
<feature type="repeat" description="TNFR-Cys" evidence="1">
    <location>
        <begin position="22"/>
        <end position="64"/>
    </location>
</feature>
<feature type="disulfide bond" evidence="1">
    <location>
        <begin position="23"/>
        <end position="38"/>
    </location>
</feature>
<dbReference type="GO" id="GO:0002720">
    <property type="term" value="P:positive regulation of cytokine production involved in immune response"/>
    <property type="evidence" value="ECO:0007669"/>
    <property type="project" value="TreeGrafter"/>
</dbReference>
<evidence type="ECO:0000256" key="1">
    <source>
        <dbReference type="PROSITE-ProRule" id="PRU00206"/>
    </source>
</evidence>
<dbReference type="GO" id="GO:0006955">
    <property type="term" value="P:immune response"/>
    <property type="evidence" value="ECO:0007669"/>
    <property type="project" value="InterPro"/>
</dbReference>
<protein>
    <recommendedName>
        <fullName evidence="2">TNFR-Cys domain-containing protein</fullName>
    </recommendedName>
</protein>
<dbReference type="GO" id="GO:0006915">
    <property type="term" value="P:apoptotic process"/>
    <property type="evidence" value="ECO:0007669"/>
    <property type="project" value="InterPro"/>
</dbReference>
<dbReference type="Proteomes" id="UP001460270">
    <property type="component" value="Unassembled WGS sequence"/>
</dbReference>
<comment type="caution">
    <text evidence="3">The sequence shown here is derived from an EMBL/GenBank/DDBJ whole genome shotgun (WGS) entry which is preliminary data.</text>
</comment>
<dbReference type="GO" id="GO:0046642">
    <property type="term" value="P:negative regulation of alpha-beta T cell proliferation"/>
    <property type="evidence" value="ECO:0007669"/>
    <property type="project" value="TreeGrafter"/>
</dbReference>
<dbReference type="InterPro" id="IPR008063">
    <property type="entry name" value="Fas_rcpt"/>
</dbReference>
<keyword evidence="1" id="KW-1015">Disulfide bond</keyword>